<dbReference type="CDD" id="cd08771">
    <property type="entry name" value="DLP_1"/>
    <property type="match status" value="1"/>
</dbReference>
<evidence type="ECO:0000256" key="13">
    <source>
        <dbReference type="ARBA" id="ARBA00023128"/>
    </source>
</evidence>
<dbReference type="SUPFAM" id="SSF52540">
    <property type="entry name" value="P-loop containing nucleoside triphosphate hydrolases"/>
    <property type="match status" value="1"/>
</dbReference>
<dbReference type="Pfam" id="PF00350">
    <property type="entry name" value="Dynamin_N"/>
    <property type="match status" value="1"/>
</dbReference>
<keyword evidence="10" id="KW-1133">Transmembrane helix</keyword>
<dbReference type="GO" id="GO:0008053">
    <property type="term" value="P:mitochondrial fusion"/>
    <property type="evidence" value="ECO:0007669"/>
    <property type="project" value="TreeGrafter"/>
</dbReference>
<evidence type="ECO:0000256" key="4">
    <source>
        <dbReference type="ARBA" id="ARBA00022692"/>
    </source>
</evidence>
<evidence type="ECO:0000256" key="1">
    <source>
        <dbReference type="ARBA" id="ARBA00004434"/>
    </source>
</evidence>
<comment type="catalytic activity">
    <reaction evidence="18">
        <text>GTP + H2O = GDP + phosphate + H(+)</text>
        <dbReference type="Rhea" id="RHEA:19669"/>
        <dbReference type="ChEBI" id="CHEBI:15377"/>
        <dbReference type="ChEBI" id="CHEBI:15378"/>
        <dbReference type="ChEBI" id="CHEBI:37565"/>
        <dbReference type="ChEBI" id="CHEBI:43474"/>
        <dbReference type="ChEBI" id="CHEBI:58189"/>
        <dbReference type="EC" id="3.6.5.5"/>
    </reaction>
</comment>
<comment type="subcellular location">
    <subcellularLocation>
        <location evidence="1">Mitochondrion inner membrane</location>
        <topology evidence="1">Single-pass membrane protein</topology>
    </subcellularLocation>
    <subcellularLocation>
        <location evidence="2">Mitochondrion intermembrane space</location>
    </subcellularLocation>
</comment>
<dbReference type="AlphaFoldDB" id="A0A672HYG5"/>
<dbReference type="InterPro" id="IPR045817">
    <property type="entry name" value="OPA1_C"/>
</dbReference>
<evidence type="ECO:0000256" key="18">
    <source>
        <dbReference type="ARBA" id="ARBA00048040"/>
    </source>
</evidence>
<comment type="subunit">
    <text evidence="19">Oligomeric complex consisting of membrane-bound and soluble forms of OPA1.</text>
</comment>
<evidence type="ECO:0000256" key="17">
    <source>
        <dbReference type="ARBA" id="ARBA00044791"/>
    </source>
</evidence>
<evidence type="ECO:0000256" key="12">
    <source>
        <dbReference type="ARBA" id="ARBA00023121"/>
    </source>
</evidence>
<dbReference type="GO" id="GO:0003924">
    <property type="term" value="F:GTPase activity"/>
    <property type="evidence" value="ECO:0007669"/>
    <property type="project" value="InterPro"/>
</dbReference>
<evidence type="ECO:0000256" key="15">
    <source>
        <dbReference type="ARBA" id="ARBA00023136"/>
    </source>
</evidence>
<dbReference type="SMART" id="SM00053">
    <property type="entry name" value="DYNc"/>
    <property type="match status" value="1"/>
</dbReference>
<keyword evidence="24" id="KW-1185">Reference proteome</keyword>
<feature type="domain" description="Dynamin-type G" evidence="22">
    <location>
        <begin position="332"/>
        <end position="591"/>
    </location>
</feature>
<evidence type="ECO:0000256" key="8">
    <source>
        <dbReference type="ARBA" id="ARBA00022801"/>
    </source>
</evidence>
<dbReference type="InterPro" id="IPR022812">
    <property type="entry name" value="Dynamin"/>
</dbReference>
<keyword evidence="6" id="KW-0547">Nucleotide-binding</keyword>
<dbReference type="InterPro" id="IPR001401">
    <property type="entry name" value="Dynamin_GTPase"/>
</dbReference>
<keyword evidence="15" id="KW-0472">Membrane</keyword>
<dbReference type="EC" id="3.6.5.5" evidence="3"/>
<keyword evidence="16" id="KW-1015">Disulfide bond</keyword>
<dbReference type="PROSITE" id="PS51718">
    <property type="entry name" value="G_DYNAMIN_2"/>
    <property type="match status" value="1"/>
</dbReference>
<dbReference type="Proteomes" id="UP000472267">
    <property type="component" value="Chromosome 23"/>
</dbReference>
<keyword evidence="7" id="KW-0999">Mitochondrion inner membrane</keyword>
<organism evidence="23 24">
    <name type="scientific">Salarias fasciatus</name>
    <name type="common">Jewelled blenny</name>
    <name type="synonym">Blennius fasciatus</name>
    <dbReference type="NCBI Taxonomy" id="181472"/>
    <lineage>
        <taxon>Eukaryota</taxon>
        <taxon>Metazoa</taxon>
        <taxon>Chordata</taxon>
        <taxon>Craniata</taxon>
        <taxon>Vertebrata</taxon>
        <taxon>Euteleostomi</taxon>
        <taxon>Actinopterygii</taxon>
        <taxon>Neopterygii</taxon>
        <taxon>Teleostei</taxon>
        <taxon>Neoteleostei</taxon>
        <taxon>Acanthomorphata</taxon>
        <taxon>Ovalentaria</taxon>
        <taxon>Blenniimorphae</taxon>
        <taxon>Blenniiformes</taxon>
        <taxon>Blennioidei</taxon>
        <taxon>Blenniidae</taxon>
        <taxon>Salariinae</taxon>
        <taxon>Salarias</taxon>
    </lineage>
</organism>
<evidence type="ECO:0000256" key="5">
    <source>
        <dbReference type="ARBA" id="ARBA00022703"/>
    </source>
</evidence>
<evidence type="ECO:0000256" key="3">
    <source>
        <dbReference type="ARBA" id="ARBA00011980"/>
    </source>
</evidence>
<keyword evidence="12" id="KW-0446">Lipid-binding</keyword>
<evidence type="ECO:0000256" key="16">
    <source>
        <dbReference type="ARBA" id="ARBA00023157"/>
    </source>
</evidence>
<evidence type="ECO:0000313" key="24">
    <source>
        <dbReference type="Proteomes" id="UP000472267"/>
    </source>
</evidence>
<evidence type="ECO:0000313" key="23">
    <source>
        <dbReference type="Ensembl" id="ENSSFAP00005034416.1"/>
    </source>
</evidence>
<sequence length="971" mass="112326">MILIGNRKLCNLLSMSWSFSMACRNLVSSNMGIRFRVPLQKLHPLSRAIHHRYSGSTNPQRPPHRTAARYFTSMSRLPMRPPKPHSGGRSYQQQRNFWVARLAARLLKLRYILLGTAVGGGYTAKKTYEEWKDMLPDFSEYNWVIPDFVWELSEQIDLDKLAKALPEIEEISKLLPDIDKIGENFTFLKSLLSPGDPPLKATDSSSAASHDASDKQYKKGLLGELILIQQQIQRHEEEVRRAAAAHSASPPPPEPSSDKEKIDQLQEELLRTQLKYQRMLERLEKENKELRKVVLQKDDKGIHQRKVKKSLIDMYSEVLDILSDYDSNYNTQDHLPRVVVVGDQSAGKTSVLEMIAQARIFPRGSGEMMTRSPVKVTLSEGPHHVAMFKDSGREFDLTKEEDLAALRHEIELRMRKSVKEGQTVSSETISLSVKGPGIQRMVLVDLPGVISTVTTGMASDTKETIFSISKAYMQNPNAIILCIQDGSVDMDPQGKRTIFVLTKVDLAEKNLIQQIVEGKLFPMKALGYFAVVTGKGSTGESIDAIKDYEEDFFQNSRLLRDGMLKAHQVTTKNLSLAVSDCFWKMVRESVEQQADVFKASRFNLETEWKNNYPRLRELDRNELYEKAKNEILDEVISLSQVTPQHWEAILQKKLWERVSTHVIENIYLPAAQTADSGTFNTTVDIKLKQWTDKQLPHKALEVAWETLQEEFARFMAEYRGKDQDDIFDKLKEAVKDESIKRHKWNERAMDSLRVIQHNALEDRSITDKPQWDAAIQFMEETLQSRLKDTDSVIRDMVGPDWKERWMSWKNRTQNRSEQQYSIQMTKIMFTTVRKNLEGRSVEVDPVLIKDTWHQLYRRHFLQRALAHCNLCKRGFYYYQRHFVDSELECNDVVLFWRIQRMLVITANTLRQQLTNTEVRRLEKNVKEVLDDFGEDTEKKIQLITGRRVQLAEDLSKTHRFLPELHQVCLVI</sequence>
<dbReference type="PANTHER" id="PTHR11566:SF67">
    <property type="entry name" value="DYNAMIN-LIKE 120 KDA PROTEIN, MITOCHONDRIAL"/>
    <property type="match status" value="1"/>
</dbReference>
<keyword evidence="14" id="KW-0342">GTP-binding</keyword>
<dbReference type="InterPro" id="IPR045063">
    <property type="entry name" value="Dynamin_N"/>
</dbReference>
<reference evidence="23" key="2">
    <citation type="submission" date="2025-08" db="UniProtKB">
        <authorList>
            <consortium name="Ensembl"/>
        </authorList>
    </citation>
    <scope>IDENTIFICATION</scope>
</reference>
<dbReference type="GO" id="GO:0048312">
    <property type="term" value="P:intracellular distribution of mitochondria"/>
    <property type="evidence" value="ECO:0007669"/>
    <property type="project" value="TreeGrafter"/>
</dbReference>
<dbReference type="GO" id="GO:0006897">
    <property type="term" value="P:endocytosis"/>
    <property type="evidence" value="ECO:0007669"/>
    <property type="project" value="TreeGrafter"/>
</dbReference>
<gene>
    <name evidence="23" type="primary">opa1</name>
</gene>
<evidence type="ECO:0000256" key="2">
    <source>
        <dbReference type="ARBA" id="ARBA00004569"/>
    </source>
</evidence>
<dbReference type="InterPro" id="IPR030381">
    <property type="entry name" value="G_DYNAMIN_dom"/>
</dbReference>
<reference evidence="23" key="1">
    <citation type="submission" date="2019-06" db="EMBL/GenBank/DDBJ databases">
        <authorList>
            <consortium name="Wellcome Sanger Institute Data Sharing"/>
        </authorList>
    </citation>
    <scope>NUCLEOTIDE SEQUENCE [LARGE SCALE GENOMIC DNA]</scope>
</reference>
<proteinExistence type="predicted"/>
<feature type="region of interest" description="Disordered" evidence="21">
    <location>
        <begin position="238"/>
        <end position="262"/>
    </location>
</feature>
<keyword evidence="13" id="KW-0496">Mitochondrion</keyword>
<keyword evidence="11" id="KW-0175">Coiled coil</keyword>
<evidence type="ECO:0000256" key="21">
    <source>
        <dbReference type="SAM" id="MobiDB-lite"/>
    </source>
</evidence>
<dbReference type="PANTHER" id="PTHR11566">
    <property type="entry name" value="DYNAMIN"/>
    <property type="match status" value="1"/>
</dbReference>
<dbReference type="GO" id="GO:0008017">
    <property type="term" value="F:microtubule binding"/>
    <property type="evidence" value="ECO:0007669"/>
    <property type="project" value="TreeGrafter"/>
</dbReference>
<dbReference type="GO" id="GO:0000266">
    <property type="term" value="P:mitochondrial fission"/>
    <property type="evidence" value="ECO:0007669"/>
    <property type="project" value="TreeGrafter"/>
</dbReference>
<evidence type="ECO:0000256" key="14">
    <source>
        <dbReference type="ARBA" id="ARBA00023134"/>
    </source>
</evidence>
<keyword evidence="4" id="KW-0812">Transmembrane</keyword>
<evidence type="ECO:0000256" key="6">
    <source>
        <dbReference type="ARBA" id="ARBA00022741"/>
    </source>
</evidence>
<dbReference type="Ensembl" id="ENSSFAT00005035713.1">
    <property type="protein sequence ID" value="ENSSFAP00005034416.1"/>
    <property type="gene ID" value="ENSSFAG00005006466.1"/>
</dbReference>
<evidence type="ECO:0000256" key="9">
    <source>
        <dbReference type="ARBA" id="ARBA00022946"/>
    </source>
</evidence>
<dbReference type="GO" id="GO:0006915">
    <property type="term" value="P:apoptotic process"/>
    <property type="evidence" value="ECO:0007669"/>
    <property type="project" value="UniProtKB-KW"/>
</dbReference>
<dbReference type="GO" id="GO:0005525">
    <property type="term" value="F:GTP binding"/>
    <property type="evidence" value="ECO:0007669"/>
    <property type="project" value="UniProtKB-KW"/>
</dbReference>
<evidence type="ECO:0000256" key="7">
    <source>
        <dbReference type="ARBA" id="ARBA00022792"/>
    </source>
</evidence>
<evidence type="ECO:0000256" key="19">
    <source>
        <dbReference type="ARBA" id="ARBA00063873"/>
    </source>
</evidence>
<reference evidence="23" key="3">
    <citation type="submission" date="2025-09" db="UniProtKB">
        <authorList>
            <consortium name="Ensembl"/>
        </authorList>
    </citation>
    <scope>IDENTIFICATION</scope>
</reference>
<protein>
    <recommendedName>
        <fullName evidence="17">Dynamin-like GTPase OPA1, mitochondrial</fullName>
        <ecNumber evidence="3">3.6.5.5</ecNumber>
    </recommendedName>
    <alternativeName>
        <fullName evidence="20">Optic atrophy protein 1 homolog</fullName>
    </alternativeName>
</protein>
<evidence type="ECO:0000256" key="11">
    <source>
        <dbReference type="ARBA" id="ARBA00023054"/>
    </source>
</evidence>
<dbReference type="GO" id="GO:0005758">
    <property type="term" value="C:mitochondrial intermembrane space"/>
    <property type="evidence" value="ECO:0007669"/>
    <property type="project" value="UniProtKB-SubCell"/>
</dbReference>
<dbReference type="PRINTS" id="PR00195">
    <property type="entry name" value="DYNAMIN"/>
</dbReference>
<keyword evidence="5" id="KW-0053">Apoptosis</keyword>
<keyword evidence="9" id="KW-0809">Transit peptide</keyword>
<evidence type="ECO:0000256" key="20">
    <source>
        <dbReference type="ARBA" id="ARBA00083666"/>
    </source>
</evidence>
<dbReference type="Pfam" id="PF19434">
    <property type="entry name" value="OPA1_C"/>
    <property type="match status" value="1"/>
</dbReference>
<keyword evidence="8" id="KW-0378">Hydrolase</keyword>
<dbReference type="PROSITE" id="PS51257">
    <property type="entry name" value="PROKAR_LIPOPROTEIN"/>
    <property type="match status" value="1"/>
</dbReference>
<dbReference type="GO" id="GO:0005874">
    <property type="term" value="C:microtubule"/>
    <property type="evidence" value="ECO:0007669"/>
    <property type="project" value="TreeGrafter"/>
</dbReference>
<evidence type="ECO:0000256" key="10">
    <source>
        <dbReference type="ARBA" id="ARBA00022989"/>
    </source>
</evidence>
<dbReference type="InterPro" id="IPR027417">
    <property type="entry name" value="P-loop_NTPase"/>
</dbReference>
<accession>A0A672HYG5</accession>
<dbReference type="FunFam" id="3.40.50.300:FF:000171">
    <property type="entry name" value="Dynamin-like 120 kDa protein, mitochondrial"/>
    <property type="match status" value="1"/>
</dbReference>
<name>A0A672HYG5_SALFA</name>
<evidence type="ECO:0000259" key="22">
    <source>
        <dbReference type="PROSITE" id="PS51718"/>
    </source>
</evidence>
<dbReference type="GO" id="GO:0008289">
    <property type="term" value="F:lipid binding"/>
    <property type="evidence" value="ECO:0007669"/>
    <property type="project" value="UniProtKB-KW"/>
</dbReference>
<dbReference type="GO" id="GO:0016559">
    <property type="term" value="P:peroxisome fission"/>
    <property type="evidence" value="ECO:0007669"/>
    <property type="project" value="TreeGrafter"/>
</dbReference>
<dbReference type="GO" id="GO:0005743">
    <property type="term" value="C:mitochondrial inner membrane"/>
    <property type="evidence" value="ECO:0007669"/>
    <property type="project" value="UniProtKB-SubCell"/>
</dbReference>
<dbReference type="Gene3D" id="3.40.50.300">
    <property type="entry name" value="P-loop containing nucleotide triphosphate hydrolases"/>
    <property type="match status" value="1"/>
</dbReference>